<name>A0A382Y4C8_9ZZZZ</name>
<protein>
    <submittedName>
        <fullName evidence="1">Uncharacterized protein</fullName>
    </submittedName>
</protein>
<evidence type="ECO:0000313" key="1">
    <source>
        <dbReference type="EMBL" id="SVD78202.1"/>
    </source>
</evidence>
<accession>A0A382Y4C8</accession>
<feature type="non-terminal residue" evidence="1">
    <location>
        <position position="1"/>
    </location>
</feature>
<proteinExistence type="predicted"/>
<organism evidence="1">
    <name type="scientific">marine metagenome</name>
    <dbReference type="NCBI Taxonomy" id="408172"/>
    <lineage>
        <taxon>unclassified sequences</taxon>
        <taxon>metagenomes</taxon>
        <taxon>ecological metagenomes</taxon>
    </lineage>
</organism>
<sequence>TKPLCNRRQFTGDADCVFCSSSIYCLLCYFL</sequence>
<dbReference type="EMBL" id="UINC01172893">
    <property type="protein sequence ID" value="SVD78202.1"/>
    <property type="molecule type" value="Genomic_DNA"/>
</dbReference>
<dbReference type="AlphaFoldDB" id="A0A382Y4C8"/>
<gene>
    <name evidence="1" type="ORF">METZ01_LOCUS431056</name>
</gene>
<reference evidence="1" key="1">
    <citation type="submission" date="2018-05" db="EMBL/GenBank/DDBJ databases">
        <authorList>
            <person name="Lanie J.A."/>
            <person name="Ng W.-L."/>
            <person name="Kazmierczak K.M."/>
            <person name="Andrzejewski T.M."/>
            <person name="Davidsen T.M."/>
            <person name="Wayne K.J."/>
            <person name="Tettelin H."/>
            <person name="Glass J.I."/>
            <person name="Rusch D."/>
            <person name="Podicherti R."/>
            <person name="Tsui H.-C.T."/>
            <person name="Winkler M.E."/>
        </authorList>
    </citation>
    <scope>NUCLEOTIDE SEQUENCE</scope>
</reference>
<feature type="non-terminal residue" evidence="1">
    <location>
        <position position="31"/>
    </location>
</feature>